<dbReference type="EMBL" id="MPDP01000068">
    <property type="protein sequence ID" value="KAK1485677.1"/>
    <property type="molecule type" value="Genomic_DNA"/>
</dbReference>
<keyword evidence="2" id="KW-1185">Reference proteome</keyword>
<gene>
    <name evidence="1" type="ORF">CCUS01_03818</name>
</gene>
<dbReference type="Proteomes" id="UP001239213">
    <property type="component" value="Unassembled WGS sequence"/>
</dbReference>
<name>A0AAI9VIE5_9PEZI</name>
<evidence type="ECO:0000313" key="2">
    <source>
        <dbReference type="Proteomes" id="UP001239213"/>
    </source>
</evidence>
<sequence length="156" mass="16710">MAPNAASGLDCAGSDWLQGTGAPCVLPKSSLRKCDTFLGVLDWPAFVSSAARSDHRRVSSRLPSPLSTSGTRAEEGAVAIYTRHLETGFSLVSVSETQRTPKHWTTSVGVFCLPIPTPVEGQDMTRLTAKLELDINVSTPGGHLLYLDDEGCKRSH</sequence>
<organism evidence="1 2">
    <name type="scientific">Colletotrichum cuscutae</name>
    <dbReference type="NCBI Taxonomy" id="1209917"/>
    <lineage>
        <taxon>Eukaryota</taxon>
        <taxon>Fungi</taxon>
        <taxon>Dikarya</taxon>
        <taxon>Ascomycota</taxon>
        <taxon>Pezizomycotina</taxon>
        <taxon>Sordariomycetes</taxon>
        <taxon>Hypocreomycetidae</taxon>
        <taxon>Glomerellales</taxon>
        <taxon>Glomerellaceae</taxon>
        <taxon>Colletotrichum</taxon>
        <taxon>Colletotrichum acutatum species complex</taxon>
    </lineage>
</organism>
<comment type="caution">
    <text evidence="1">The sequence shown here is derived from an EMBL/GenBank/DDBJ whole genome shotgun (WGS) entry which is preliminary data.</text>
</comment>
<evidence type="ECO:0000313" key="1">
    <source>
        <dbReference type="EMBL" id="KAK1485677.1"/>
    </source>
</evidence>
<accession>A0AAI9VIE5</accession>
<dbReference type="AlphaFoldDB" id="A0AAI9VIE5"/>
<protein>
    <submittedName>
        <fullName evidence="1">Uncharacterized protein</fullName>
    </submittedName>
</protein>
<proteinExistence type="predicted"/>
<reference evidence="1" key="1">
    <citation type="submission" date="2016-11" db="EMBL/GenBank/DDBJ databases">
        <title>The genome sequence of Colletotrichum cuscutae.</title>
        <authorList>
            <person name="Baroncelli R."/>
        </authorList>
    </citation>
    <scope>NUCLEOTIDE SEQUENCE</scope>
    <source>
        <strain evidence="1">IMI 304802</strain>
    </source>
</reference>